<dbReference type="Proteomes" id="UP000319619">
    <property type="component" value="Unassembled WGS sequence"/>
</dbReference>
<evidence type="ECO:0000313" key="2">
    <source>
        <dbReference type="EMBL" id="TKJ40449.1"/>
    </source>
</evidence>
<name>A0A532UZZ2_UNCL8</name>
<dbReference type="AlphaFoldDB" id="A0A532UZZ2"/>
<evidence type="ECO:0000256" key="1">
    <source>
        <dbReference type="SAM" id="Phobius"/>
    </source>
</evidence>
<reference evidence="2 3" key="1">
    <citation type="submission" date="2017-06" db="EMBL/GenBank/DDBJ databases">
        <title>Novel microbial phyla capable of carbon fixation and sulfur reduction in deep-sea sediments.</title>
        <authorList>
            <person name="Huang J."/>
            <person name="Baker B."/>
            <person name="Wang Y."/>
        </authorList>
    </citation>
    <scope>NUCLEOTIDE SEQUENCE [LARGE SCALE GENOMIC DNA]</scope>
    <source>
        <strain evidence="2">B3_LCP</strain>
    </source>
</reference>
<feature type="transmembrane region" description="Helical" evidence="1">
    <location>
        <begin position="26"/>
        <end position="47"/>
    </location>
</feature>
<sequence length="809" mass="83353">MYSNEEMKLYNDNNNLQIHKRKIREVIMNSLIKSLVMTGLLVAILALHPSITQANPPVNFQGILEENGQPAHGTYAFVFAIFSQETGGASVWSETDSVQVDDGIYNVILGETTTLETLDFSQNDYWMEITVAAVTLTPRQRITYSMASMWAAEAESVPPGAIGTLEIADDAVTSAKIADGTITAFDIATDAVESDEILDGTITGLDIAAGAVSNSELANNAVNSDKIEDGTIMEVDLGFTAGIGDITAVTAGDGLTGGGTSGDVTLESALGTSIDTDEIVDGTITAFDIALGAVTTTEILDGTIAMIDLGPDVSMGGDITAVTAGDGLTGGGTSGDVTLESALGTSIDTDEIVDETITGLDIAEGAISNSELEADAVTTDEILNGTILEEDLDPDIEFGDITAVIAGDGLTGGGVSGDVTLYAVLGTSIGTNELEGNSVGSGKIQNGAVHNVDLGGSAVTSDKILDGTITMDDLGFTVGTGDITAVIAGDGLTGGGTSGDVTLVSVLGTSIGNSELENDAVTEDNIASGVVSSDKIAYEGVMTDNIDTGAVTSDKIAYETVSTDNIAADAITSDKIMDGNISISDLQNPLNLDSGIWQIYGSGTWPTMDIRNNSTGFGDVLHLTSNAGTSVGTYVLGSFTVAGNAGYFAKDDDDGDWCTEVWSTSSTSSGDGLYVYGRAVATAGWGLDVVGGDGSRRELPAVYSETQQVHLTGSATLSQGRATVSFDRSTSGMLANGESPKVFLTPRNGWSGLYVESSSTSGFAVRSGAGDANISFDWLAIAQLGENKITKADIMSPEELAKLERMKNR</sequence>
<evidence type="ECO:0000313" key="3">
    <source>
        <dbReference type="Proteomes" id="UP000319619"/>
    </source>
</evidence>
<keyword evidence="1" id="KW-0812">Transmembrane</keyword>
<gene>
    <name evidence="2" type="ORF">CEE37_09040</name>
</gene>
<protein>
    <submittedName>
        <fullName evidence="2">Uncharacterized protein</fullName>
    </submittedName>
</protein>
<keyword evidence="1" id="KW-1133">Transmembrane helix</keyword>
<dbReference type="EMBL" id="NJBN01000005">
    <property type="protein sequence ID" value="TKJ40449.1"/>
    <property type="molecule type" value="Genomic_DNA"/>
</dbReference>
<organism evidence="2 3">
    <name type="scientific">candidate division LCP-89 bacterium B3_LCP</name>
    <dbReference type="NCBI Taxonomy" id="2012998"/>
    <lineage>
        <taxon>Bacteria</taxon>
        <taxon>Pseudomonadati</taxon>
        <taxon>Bacteria division LCP-89</taxon>
    </lineage>
</organism>
<keyword evidence="1" id="KW-0472">Membrane</keyword>
<proteinExistence type="predicted"/>
<accession>A0A532UZZ2</accession>
<comment type="caution">
    <text evidence="2">The sequence shown here is derived from an EMBL/GenBank/DDBJ whole genome shotgun (WGS) entry which is preliminary data.</text>
</comment>